<evidence type="ECO:0000313" key="3">
    <source>
        <dbReference type="EMBL" id="KAI5401727.1"/>
    </source>
</evidence>
<dbReference type="Pfam" id="PF00076">
    <property type="entry name" value="RRM_1"/>
    <property type="match status" value="1"/>
</dbReference>
<organism evidence="3 4">
    <name type="scientific">Pisum sativum</name>
    <name type="common">Garden pea</name>
    <name type="synonym">Lathyrus oleraceus</name>
    <dbReference type="NCBI Taxonomy" id="3888"/>
    <lineage>
        <taxon>Eukaryota</taxon>
        <taxon>Viridiplantae</taxon>
        <taxon>Streptophyta</taxon>
        <taxon>Embryophyta</taxon>
        <taxon>Tracheophyta</taxon>
        <taxon>Spermatophyta</taxon>
        <taxon>Magnoliopsida</taxon>
        <taxon>eudicotyledons</taxon>
        <taxon>Gunneridae</taxon>
        <taxon>Pentapetalae</taxon>
        <taxon>rosids</taxon>
        <taxon>fabids</taxon>
        <taxon>Fabales</taxon>
        <taxon>Fabaceae</taxon>
        <taxon>Papilionoideae</taxon>
        <taxon>50 kb inversion clade</taxon>
        <taxon>NPAAA clade</taxon>
        <taxon>Hologalegina</taxon>
        <taxon>IRL clade</taxon>
        <taxon>Fabeae</taxon>
        <taxon>Lathyrus</taxon>
    </lineage>
</organism>
<dbReference type="InterPro" id="IPR012677">
    <property type="entry name" value="Nucleotide-bd_a/b_plait_sf"/>
</dbReference>
<keyword evidence="1" id="KW-0694">RNA-binding</keyword>
<dbReference type="GO" id="GO:0003723">
    <property type="term" value="F:RNA binding"/>
    <property type="evidence" value="ECO:0007669"/>
    <property type="project" value="UniProtKB-UniRule"/>
</dbReference>
<name>A0A9D4WHA5_PEA</name>
<evidence type="ECO:0000256" key="1">
    <source>
        <dbReference type="PROSITE-ProRule" id="PRU00176"/>
    </source>
</evidence>
<reference evidence="3 4" key="1">
    <citation type="journal article" date="2022" name="Nat. Genet.">
        <title>Improved pea reference genome and pan-genome highlight genomic features and evolutionary characteristics.</title>
        <authorList>
            <person name="Yang T."/>
            <person name="Liu R."/>
            <person name="Luo Y."/>
            <person name="Hu S."/>
            <person name="Wang D."/>
            <person name="Wang C."/>
            <person name="Pandey M.K."/>
            <person name="Ge S."/>
            <person name="Xu Q."/>
            <person name="Li N."/>
            <person name="Li G."/>
            <person name="Huang Y."/>
            <person name="Saxena R.K."/>
            <person name="Ji Y."/>
            <person name="Li M."/>
            <person name="Yan X."/>
            <person name="He Y."/>
            <person name="Liu Y."/>
            <person name="Wang X."/>
            <person name="Xiang C."/>
            <person name="Varshney R.K."/>
            <person name="Ding H."/>
            <person name="Gao S."/>
            <person name="Zong X."/>
        </authorList>
    </citation>
    <scope>NUCLEOTIDE SEQUENCE [LARGE SCALE GENOMIC DNA]</scope>
    <source>
        <strain evidence="3 4">cv. Zhongwan 6</strain>
    </source>
</reference>
<dbReference type="AlphaFoldDB" id="A0A9D4WHA5"/>
<dbReference type="PROSITE" id="PS50102">
    <property type="entry name" value="RRM"/>
    <property type="match status" value="1"/>
</dbReference>
<feature type="domain" description="RRM" evidence="2">
    <location>
        <begin position="127"/>
        <end position="184"/>
    </location>
</feature>
<dbReference type="InterPro" id="IPR035979">
    <property type="entry name" value="RBD_domain_sf"/>
</dbReference>
<dbReference type="Gramene" id="Psat06G0626600-T1">
    <property type="protein sequence ID" value="KAI5401727.1"/>
    <property type="gene ID" value="KIW84_066266"/>
</dbReference>
<accession>A0A9D4WHA5</accession>
<gene>
    <name evidence="3" type="ORF">KIW84_066266</name>
</gene>
<dbReference type="EMBL" id="JAMSHJ010000006">
    <property type="protein sequence ID" value="KAI5401727.1"/>
    <property type="molecule type" value="Genomic_DNA"/>
</dbReference>
<evidence type="ECO:0000313" key="4">
    <source>
        <dbReference type="Proteomes" id="UP001058974"/>
    </source>
</evidence>
<evidence type="ECO:0000259" key="2">
    <source>
        <dbReference type="PROSITE" id="PS50102"/>
    </source>
</evidence>
<dbReference type="Proteomes" id="UP001058974">
    <property type="component" value="Chromosome 6"/>
</dbReference>
<comment type="caution">
    <text evidence="3">The sequence shown here is derived from an EMBL/GenBank/DDBJ whole genome shotgun (WGS) entry which is preliminary data.</text>
</comment>
<dbReference type="SUPFAM" id="SSF54928">
    <property type="entry name" value="RNA-binding domain, RBD"/>
    <property type="match status" value="1"/>
</dbReference>
<protein>
    <recommendedName>
        <fullName evidence="2">RRM domain-containing protein</fullName>
    </recommendedName>
</protein>
<proteinExistence type="predicted"/>
<dbReference type="InterPro" id="IPR000504">
    <property type="entry name" value="RRM_dom"/>
</dbReference>
<sequence>MIGGMHLNTNGQTPFQDMQFMSTDGEYPSFFSSNVIFEDGESVQQLSCAPYISGEGQPFNEEAEGDEMGTPFQNTFHIDHAESTNANTPNVPGSTGGKPFHVKDVNVASSLSTDNDIFDILPQAKKRKYFMKNLDKTFDSRALHDTFSTVGHILFCEMATVGSGQSKGFSFSQLENTEPAKNAN</sequence>
<keyword evidence="4" id="KW-1185">Reference proteome</keyword>
<dbReference type="Gene3D" id="3.30.70.330">
    <property type="match status" value="1"/>
</dbReference>